<dbReference type="InterPro" id="IPR011701">
    <property type="entry name" value="MFS"/>
</dbReference>
<dbReference type="SUPFAM" id="SSF103473">
    <property type="entry name" value="MFS general substrate transporter"/>
    <property type="match status" value="1"/>
</dbReference>
<dbReference type="InterPro" id="IPR036259">
    <property type="entry name" value="MFS_trans_sf"/>
</dbReference>
<accession>A0A6J4QQ58</accession>
<feature type="transmembrane region" description="Helical" evidence="6">
    <location>
        <begin position="143"/>
        <end position="165"/>
    </location>
</feature>
<dbReference type="Gene3D" id="1.20.1250.20">
    <property type="entry name" value="MFS general substrate transporter like domains"/>
    <property type="match status" value="2"/>
</dbReference>
<evidence type="ECO:0000256" key="1">
    <source>
        <dbReference type="ARBA" id="ARBA00004651"/>
    </source>
</evidence>
<dbReference type="AlphaFoldDB" id="A0A6J4QQ58"/>
<dbReference type="PANTHER" id="PTHR43124">
    <property type="entry name" value="PURINE EFFLUX PUMP PBUE"/>
    <property type="match status" value="1"/>
</dbReference>
<dbReference type="PANTHER" id="PTHR43124:SF3">
    <property type="entry name" value="CHLORAMPHENICOL EFFLUX PUMP RV0191"/>
    <property type="match status" value="1"/>
</dbReference>
<dbReference type="EMBL" id="CADCVC010000208">
    <property type="protein sequence ID" value="CAA9451715.1"/>
    <property type="molecule type" value="Genomic_DNA"/>
</dbReference>
<dbReference type="GO" id="GO:0005886">
    <property type="term" value="C:plasma membrane"/>
    <property type="evidence" value="ECO:0007669"/>
    <property type="project" value="UniProtKB-SubCell"/>
</dbReference>
<feature type="transmembrane region" description="Helical" evidence="6">
    <location>
        <begin position="343"/>
        <end position="362"/>
    </location>
</feature>
<feature type="transmembrane region" description="Helical" evidence="6">
    <location>
        <begin position="284"/>
        <end position="303"/>
    </location>
</feature>
<organism evidence="8">
    <name type="scientific">uncultured Rubrobacteraceae bacterium</name>
    <dbReference type="NCBI Taxonomy" id="349277"/>
    <lineage>
        <taxon>Bacteria</taxon>
        <taxon>Bacillati</taxon>
        <taxon>Actinomycetota</taxon>
        <taxon>Rubrobacteria</taxon>
        <taxon>Rubrobacterales</taxon>
        <taxon>Rubrobacteraceae</taxon>
        <taxon>environmental samples</taxon>
    </lineage>
</organism>
<evidence type="ECO:0000313" key="8">
    <source>
        <dbReference type="EMBL" id="CAA9451715.1"/>
    </source>
</evidence>
<keyword evidence="3 6" id="KW-0812">Transmembrane</keyword>
<evidence type="ECO:0000256" key="2">
    <source>
        <dbReference type="ARBA" id="ARBA00022475"/>
    </source>
</evidence>
<evidence type="ECO:0000256" key="5">
    <source>
        <dbReference type="ARBA" id="ARBA00023136"/>
    </source>
</evidence>
<evidence type="ECO:0000256" key="6">
    <source>
        <dbReference type="SAM" id="Phobius"/>
    </source>
</evidence>
<evidence type="ECO:0000256" key="4">
    <source>
        <dbReference type="ARBA" id="ARBA00022989"/>
    </source>
</evidence>
<dbReference type="PROSITE" id="PS50850">
    <property type="entry name" value="MFS"/>
    <property type="match status" value="1"/>
</dbReference>
<dbReference type="InterPro" id="IPR050189">
    <property type="entry name" value="MFS_Efflux_Transporters"/>
</dbReference>
<evidence type="ECO:0000256" key="3">
    <source>
        <dbReference type="ARBA" id="ARBA00022692"/>
    </source>
</evidence>
<reference evidence="8" key="1">
    <citation type="submission" date="2020-02" db="EMBL/GenBank/DDBJ databases">
        <authorList>
            <person name="Meier V. D."/>
        </authorList>
    </citation>
    <scope>NUCLEOTIDE SEQUENCE</scope>
    <source>
        <strain evidence="8">AVDCRST_MAG80</strain>
    </source>
</reference>
<gene>
    <name evidence="8" type="ORF">AVDCRST_MAG80-2351</name>
</gene>
<feature type="transmembrane region" description="Helical" evidence="6">
    <location>
        <begin position="368"/>
        <end position="388"/>
    </location>
</feature>
<comment type="subcellular location">
    <subcellularLocation>
        <location evidence="1">Cell membrane</location>
        <topology evidence="1">Multi-pass membrane protein</topology>
    </subcellularLocation>
</comment>
<feature type="transmembrane region" description="Helical" evidence="6">
    <location>
        <begin position="171"/>
        <end position="191"/>
    </location>
</feature>
<dbReference type="GO" id="GO:0022857">
    <property type="term" value="F:transmembrane transporter activity"/>
    <property type="evidence" value="ECO:0007669"/>
    <property type="project" value="InterPro"/>
</dbReference>
<keyword evidence="2" id="KW-1003">Cell membrane</keyword>
<proteinExistence type="predicted"/>
<feature type="transmembrane region" description="Helical" evidence="6">
    <location>
        <begin position="254"/>
        <end position="272"/>
    </location>
</feature>
<dbReference type="InterPro" id="IPR020846">
    <property type="entry name" value="MFS_dom"/>
</dbReference>
<feature type="transmembrane region" description="Helical" evidence="6">
    <location>
        <begin position="51"/>
        <end position="74"/>
    </location>
</feature>
<sequence length="465" mass="47541">MMRGKEEQGGGGGAAGFGRILYDRGGLRPGSQWVRAVPADIRREFGFSVEIAGFVASASYVGYLVALSVVGLFAARVGPRFMVVTGGLSAGVGMGLVAFAPNAAALAVGIVLAATNAGWAWAPYNDAVDRAVLPRLRGRVLSIVSTGTTFGIMVAGLNALATGAWGLHWRAAWLGFALAAFAVAAYNAWLLPGGPHGSGGSGEMRLSDWGWFAREGSAPLFVVALSFGVVNAVYWSFAVDLLSRSGGFYGPSWMAGPVLYAALGVAGFAGLFTGDAVARFGLRWVLLAIQVSLGVSVGLLGLASTSLPAVIFSAVLFGVGVMTMSALLSVWSSAVFPEQPSTGFSAALFLFAVGNIVGPAALGMFAGTFGLEVAFLLTGALALLTALVRPAGDLRLVTAGSSPDSMFHSSWPIVWYPACSKKPRASAAVIAHSAAPIASTRASLLLAAALRSRVLSLANASSMGL</sequence>
<feature type="transmembrane region" description="Helical" evidence="6">
    <location>
        <begin position="309"/>
        <end position="331"/>
    </location>
</feature>
<name>A0A6J4QQ58_9ACTN</name>
<evidence type="ECO:0000259" key="7">
    <source>
        <dbReference type="PROSITE" id="PS50850"/>
    </source>
</evidence>
<dbReference type="Pfam" id="PF07690">
    <property type="entry name" value="MFS_1"/>
    <property type="match status" value="1"/>
</dbReference>
<feature type="domain" description="Major facilitator superfamily (MFS) profile" evidence="7">
    <location>
        <begin position="1"/>
        <end position="397"/>
    </location>
</feature>
<keyword evidence="5 6" id="KW-0472">Membrane</keyword>
<protein>
    <recommendedName>
        <fullName evidence="7">Major facilitator superfamily (MFS) profile domain-containing protein</fullName>
    </recommendedName>
</protein>
<feature type="transmembrane region" description="Helical" evidence="6">
    <location>
        <begin position="212"/>
        <end position="234"/>
    </location>
</feature>
<keyword evidence="4 6" id="KW-1133">Transmembrane helix</keyword>